<feature type="transmembrane region" description="Helical" evidence="6">
    <location>
        <begin position="44"/>
        <end position="64"/>
    </location>
</feature>
<feature type="transmembrane region" description="Helical" evidence="6">
    <location>
        <begin position="76"/>
        <end position="99"/>
    </location>
</feature>
<evidence type="ECO:0000313" key="8">
    <source>
        <dbReference type="Proteomes" id="UP000605992"/>
    </source>
</evidence>
<dbReference type="GO" id="GO:0035435">
    <property type="term" value="P:phosphate ion transmembrane transport"/>
    <property type="evidence" value="ECO:0007669"/>
    <property type="project" value="TreeGrafter"/>
</dbReference>
<dbReference type="AlphaFoldDB" id="A0A8J3V0T5"/>
<evidence type="ECO:0000256" key="1">
    <source>
        <dbReference type="ARBA" id="ARBA00004141"/>
    </source>
</evidence>
<proteinExistence type="inferred from homology"/>
<feature type="transmembrane region" description="Helical" evidence="6">
    <location>
        <begin position="331"/>
        <end position="354"/>
    </location>
</feature>
<accession>A0A8J3V0T5</accession>
<feature type="transmembrane region" description="Helical" evidence="6">
    <location>
        <begin position="302"/>
        <end position="325"/>
    </location>
</feature>
<reference evidence="7" key="1">
    <citation type="submission" date="2021-01" db="EMBL/GenBank/DDBJ databases">
        <title>Whole genome shotgun sequence of Planotetraspora thailandica NBRC 104271.</title>
        <authorList>
            <person name="Komaki H."/>
            <person name="Tamura T."/>
        </authorList>
    </citation>
    <scope>NUCLEOTIDE SEQUENCE</scope>
    <source>
        <strain evidence="7">NBRC 104271</strain>
    </source>
</reference>
<comment type="subcellular location">
    <subcellularLocation>
        <location evidence="1 6">Membrane</location>
        <topology evidence="1 6">Multi-pass membrane protein</topology>
    </subcellularLocation>
</comment>
<organism evidence="7 8">
    <name type="scientific">Planotetraspora thailandica</name>
    <dbReference type="NCBI Taxonomy" id="487172"/>
    <lineage>
        <taxon>Bacteria</taxon>
        <taxon>Bacillati</taxon>
        <taxon>Actinomycetota</taxon>
        <taxon>Actinomycetes</taxon>
        <taxon>Streptosporangiales</taxon>
        <taxon>Streptosporangiaceae</taxon>
        <taxon>Planotetraspora</taxon>
    </lineage>
</organism>
<dbReference type="PANTHER" id="PTHR11101">
    <property type="entry name" value="PHOSPHATE TRANSPORTER"/>
    <property type="match status" value="1"/>
</dbReference>
<dbReference type="GO" id="GO:0016020">
    <property type="term" value="C:membrane"/>
    <property type="evidence" value="ECO:0007669"/>
    <property type="project" value="UniProtKB-SubCell"/>
</dbReference>
<gene>
    <name evidence="7" type="primary">pit</name>
    <name evidence="7" type="ORF">Pth03_35910</name>
</gene>
<evidence type="ECO:0000256" key="3">
    <source>
        <dbReference type="ARBA" id="ARBA00022692"/>
    </source>
</evidence>
<keyword evidence="6" id="KW-0592">Phosphate transport</keyword>
<protein>
    <recommendedName>
        <fullName evidence="6">Phosphate transporter</fullName>
    </recommendedName>
</protein>
<keyword evidence="4 6" id="KW-1133">Transmembrane helix</keyword>
<name>A0A8J3V0T5_9ACTN</name>
<evidence type="ECO:0000256" key="2">
    <source>
        <dbReference type="ARBA" id="ARBA00022448"/>
    </source>
</evidence>
<dbReference type="EMBL" id="BOOR01000024">
    <property type="protein sequence ID" value="GII55202.1"/>
    <property type="molecule type" value="Genomic_DNA"/>
</dbReference>
<keyword evidence="8" id="KW-1185">Reference proteome</keyword>
<dbReference type="RefSeq" id="WP_203945406.1">
    <property type="nucleotide sequence ID" value="NZ_BOOR01000024.1"/>
</dbReference>
<dbReference type="Pfam" id="PF01384">
    <property type="entry name" value="PHO4"/>
    <property type="match status" value="1"/>
</dbReference>
<evidence type="ECO:0000256" key="4">
    <source>
        <dbReference type="ARBA" id="ARBA00022989"/>
    </source>
</evidence>
<evidence type="ECO:0000256" key="5">
    <source>
        <dbReference type="ARBA" id="ARBA00023136"/>
    </source>
</evidence>
<keyword evidence="3 6" id="KW-0812">Transmembrane</keyword>
<feature type="transmembrane region" description="Helical" evidence="6">
    <location>
        <begin position="105"/>
        <end position="123"/>
    </location>
</feature>
<comment type="similarity">
    <text evidence="6">Belongs to the inorganic phosphate transporter (PiT) (TC 2.A.20) family.</text>
</comment>
<dbReference type="PANTHER" id="PTHR11101:SF54">
    <property type="entry name" value="LOW-AFFINITY INORGANIC PHOSPHATE TRANSPORTER-RELATED"/>
    <property type="match status" value="1"/>
</dbReference>
<dbReference type="Proteomes" id="UP000605992">
    <property type="component" value="Unassembled WGS sequence"/>
</dbReference>
<dbReference type="InterPro" id="IPR001204">
    <property type="entry name" value="Phos_transporter"/>
</dbReference>
<evidence type="ECO:0000256" key="6">
    <source>
        <dbReference type="RuleBase" id="RU363058"/>
    </source>
</evidence>
<sequence>MDANTLLLGVVVLTALAFDFTNGFHDTANAMATSITTGALRPRIAVALSAVLNFAGAFLSLKVAATIASGIVETGAVTLTVVFSGLVGGLAWNLLTWYFGLPSSSSHALIGGVVGATLIAAGTSAVKADGLVTKVILPAVLSPVFAIMVATVGTFLVYRITARVPEGTRFRGFRIGQIGSASLVSLAHGTNDAQKTMGVITLALIAADVLRPGSGPPFWVIAACALSISLGTYLGGWRIIRTLGKGLTEIQSPQGFSAEGSSAAVILAASHFGFPLSTTHVCSGSIMGSGVGKRLAEVRWGIAGRMAAAWVITIPAAALVGAGAWKGTDVIGGMGGVTAVFALAVAFAGALFMAARRVPVTHDNVNETWTGTLAPERERAA</sequence>
<dbReference type="GO" id="GO:0005315">
    <property type="term" value="F:phosphate transmembrane transporter activity"/>
    <property type="evidence" value="ECO:0007669"/>
    <property type="project" value="InterPro"/>
</dbReference>
<feature type="transmembrane region" description="Helical" evidence="6">
    <location>
        <begin position="135"/>
        <end position="158"/>
    </location>
</feature>
<comment type="caution">
    <text evidence="7">The sequence shown here is derived from an EMBL/GenBank/DDBJ whole genome shotgun (WGS) entry which is preliminary data.</text>
</comment>
<feature type="transmembrane region" description="Helical" evidence="6">
    <location>
        <begin position="218"/>
        <end position="240"/>
    </location>
</feature>
<keyword evidence="5 6" id="KW-0472">Membrane</keyword>
<keyword evidence="2 6" id="KW-0813">Transport</keyword>
<evidence type="ECO:0000313" key="7">
    <source>
        <dbReference type="EMBL" id="GII55202.1"/>
    </source>
</evidence>